<evidence type="ECO:0000313" key="2">
    <source>
        <dbReference type="EMBL" id="MDK9559140.1"/>
    </source>
</evidence>
<comment type="caution">
    <text evidence="2">The sequence shown here is derived from an EMBL/GenBank/DDBJ whole genome shotgun (WGS) entry which is preliminary data.</text>
</comment>
<evidence type="ECO:0000313" key="3">
    <source>
        <dbReference type="Proteomes" id="UP001223547"/>
    </source>
</evidence>
<gene>
    <name evidence="2" type="ORF">QQF73_16015</name>
</gene>
<proteinExistence type="predicted"/>
<organism evidence="2 3">
    <name type="scientific">Marinobacter albus</name>
    <dbReference type="NCBI Taxonomy" id="3030833"/>
    <lineage>
        <taxon>Bacteria</taxon>
        <taxon>Pseudomonadati</taxon>
        <taxon>Pseudomonadota</taxon>
        <taxon>Gammaproteobacteria</taxon>
        <taxon>Pseudomonadales</taxon>
        <taxon>Marinobacteraceae</taxon>
        <taxon>Marinobacter</taxon>
    </lineage>
</organism>
<dbReference type="NCBIfam" id="TIGR02466">
    <property type="entry name" value="TIGR02466 family protein"/>
    <property type="match status" value="1"/>
</dbReference>
<evidence type="ECO:0000256" key="1">
    <source>
        <dbReference type="SAM" id="MobiDB-lite"/>
    </source>
</evidence>
<dbReference type="Proteomes" id="UP001223547">
    <property type="component" value="Unassembled WGS sequence"/>
</dbReference>
<accession>A0ABT7HFI5</accession>
<keyword evidence="3" id="KW-1185">Reference proteome</keyword>
<dbReference type="Gene3D" id="2.60.120.620">
    <property type="entry name" value="q2cbj1_9rhob like domain"/>
    <property type="match status" value="1"/>
</dbReference>
<reference evidence="2 3" key="1">
    <citation type="submission" date="2023-05" db="EMBL/GenBank/DDBJ databases">
        <title>Marinobacter albus sp. nov., a marine bacterium isolated from sand in a coastal intertidal zone of huludao.</title>
        <authorList>
            <person name="Deng T."/>
        </authorList>
    </citation>
    <scope>NUCLEOTIDE SEQUENCE [LARGE SCALE GENOMIC DNA]</scope>
    <source>
        <strain evidence="2 3">M216</strain>
    </source>
</reference>
<name>A0ABT7HFI5_9GAMM</name>
<dbReference type="InterPro" id="IPR012668">
    <property type="entry name" value="CHP02466"/>
</dbReference>
<protein>
    <submittedName>
        <fullName evidence="2">TIGR02466 family protein</fullName>
    </submittedName>
</protein>
<feature type="region of interest" description="Disordered" evidence="1">
    <location>
        <begin position="36"/>
        <end position="57"/>
    </location>
</feature>
<sequence length="207" mass="23795">MKAENRHHFGVPILEVQLPEVRARSEEIRQYLEKMRDEDTDGIQRSNQRGWHSGDSLHQSKEPVMQWLTEQIFQVGSRLALHAERKPPETEIFLSSLWANINDFGAWNAPHAHLPCEWSGCLYIDVDENPTEENAGICPGDIMFFDPIPVGAPYRPAPTVSYTPKIGTMYVFPGYLLHMVAPHYNERSRISMAFNFRFGENLTQIAR</sequence>
<dbReference type="SUPFAM" id="SSF51197">
    <property type="entry name" value="Clavaminate synthase-like"/>
    <property type="match status" value="1"/>
</dbReference>
<dbReference type="RefSeq" id="WP_285368827.1">
    <property type="nucleotide sequence ID" value="NZ_JASSQD010000003.1"/>
</dbReference>
<dbReference type="Pfam" id="PF13759">
    <property type="entry name" value="2OG-FeII_Oxy_5"/>
    <property type="match status" value="1"/>
</dbReference>
<dbReference type="EMBL" id="JASSQD010000003">
    <property type="protein sequence ID" value="MDK9559140.1"/>
    <property type="molecule type" value="Genomic_DNA"/>
</dbReference>